<keyword evidence="3" id="KW-1185">Reference proteome</keyword>
<dbReference type="EMBL" id="CAJHNJ030000011">
    <property type="protein sequence ID" value="CAG9109137.1"/>
    <property type="molecule type" value="Genomic_DNA"/>
</dbReference>
<feature type="chain" id="PRO_5035822682" evidence="1">
    <location>
        <begin position="28"/>
        <end position="88"/>
    </location>
</feature>
<protein>
    <submittedName>
        <fullName evidence="2">(diamondback moth) hypothetical protein</fullName>
    </submittedName>
</protein>
<sequence length="88" mass="10226">MRWIGCTRLPNARLLWMFCGFSNAARAKRTACEHRLASVYIIRCVRYELICERLLKRRFVAISVSSTIGPVWRWLVNITRGDPHDGCS</sequence>
<dbReference type="Proteomes" id="UP000653454">
    <property type="component" value="Unassembled WGS sequence"/>
</dbReference>
<evidence type="ECO:0000313" key="3">
    <source>
        <dbReference type="Proteomes" id="UP000653454"/>
    </source>
</evidence>
<dbReference type="AlphaFoldDB" id="A0A8S4E1K2"/>
<comment type="caution">
    <text evidence="2">The sequence shown here is derived from an EMBL/GenBank/DDBJ whole genome shotgun (WGS) entry which is preliminary data.</text>
</comment>
<reference evidence="2" key="1">
    <citation type="submission" date="2020-11" db="EMBL/GenBank/DDBJ databases">
        <authorList>
            <person name="Whiteford S."/>
        </authorList>
    </citation>
    <scope>NUCLEOTIDE SEQUENCE</scope>
</reference>
<proteinExistence type="predicted"/>
<organism evidence="2 3">
    <name type="scientific">Plutella xylostella</name>
    <name type="common">Diamondback moth</name>
    <name type="synonym">Plutella maculipennis</name>
    <dbReference type="NCBI Taxonomy" id="51655"/>
    <lineage>
        <taxon>Eukaryota</taxon>
        <taxon>Metazoa</taxon>
        <taxon>Ecdysozoa</taxon>
        <taxon>Arthropoda</taxon>
        <taxon>Hexapoda</taxon>
        <taxon>Insecta</taxon>
        <taxon>Pterygota</taxon>
        <taxon>Neoptera</taxon>
        <taxon>Endopterygota</taxon>
        <taxon>Lepidoptera</taxon>
        <taxon>Glossata</taxon>
        <taxon>Ditrysia</taxon>
        <taxon>Yponomeutoidea</taxon>
        <taxon>Plutellidae</taxon>
        <taxon>Plutella</taxon>
    </lineage>
</organism>
<evidence type="ECO:0000256" key="1">
    <source>
        <dbReference type="SAM" id="SignalP"/>
    </source>
</evidence>
<accession>A0A8S4E1K2</accession>
<name>A0A8S4E1K2_PLUXY</name>
<feature type="signal peptide" evidence="1">
    <location>
        <begin position="1"/>
        <end position="27"/>
    </location>
</feature>
<keyword evidence="1" id="KW-0732">Signal</keyword>
<evidence type="ECO:0000313" key="2">
    <source>
        <dbReference type="EMBL" id="CAG9109137.1"/>
    </source>
</evidence>
<gene>
    <name evidence="2" type="ORF">PLXY2_LOCUS4087</name>
</gene>